<dbReference type="Proteomes" id="UP000235347">
    <property type="component" value="Unassembled WGS sequence"/>
</dbReference>
<dbReference type="Pfam" id="PF04972">
    <property type="entry name" value="BON"/>
    <property type="match status" value="3"/>
</dbReference>
<gene>
    <name evidence="3" type="ORF">C0Z19_08025</name>
</gene>
<protein>
    <submittedName>
        <fullName evidence="3">OsmY domain-containing protein</fullName>
    </submittedName>
</protein>
<dbReference type="PROSITE" id="PS50914">
    <property type="entry name" value="BON"/>
    <property type="match status" value="3"/>
</dbReference>
<accession>A0A2N7WA47</accession>
<dbReference type="SMART" id="SM00749">
    <property type="entry name" value="BON"/>
    <property type="match status" value="3"/>
</dbReference>
<evidence type="ECO:0000259" key="2">
    <source>
        <dbReference type="PROSITE" id="PS50914"/>
    </source>
</evidence>
<evidence type="ECO:0000313" key="3">
    <source>
        <dbReference type="EMBL" id="PMS26271.1"/>
    </source>
</evidence>
<feature type="domain" description="BON" evidence="2">
    <location>
        <begin position="78"/>
        <end position="146"/>
    </location>
</feature>
<keyword evidence="4" id="KW-1185">Reference proteome</keyword>
<feature type="domain" description="BON" evidence="2">
    <location>
        <begin position="3"/>
        <end position="71"/>
    </location>
</feature>
<dbReference type="InterPro" id="IPR007055">
    <property type="entry name" value="BON_dom"/>
</dbReference>
<name>A0A2N7WA47_9BURK</name>
<dbReference type="EMBL" id="PNYB01000005">
    <property type="protein sequence ID" value="PMS26271.1"/>
    <property type="molecule type" value="Genomic_DNA"/>
</dbReference>
<proteinExistence type="predicted"/>
<dbReference type="PANTHER" id="PTHR34606">
    <property type="entry name" value="BON DOMAIN-CONTAINING PROTEIN"/>
    <property type="match status" value="1"/>
</dbReference>
<feature type="domain" description="BON" evidence="2">
    <location>
        <begin position="149"/>
        <end position="216"/>
    </location>
</feature>
<dbReference type="RefSeq" id="WP_102609365.1">
    <property type="nucleotide sequence ID" value="NZ_CADIKD010000008.1"/>
</dbReference>
<evidence type="ECO:0000313" key="4">
    <source>
        <dbReference type="Proteomes" id="UP000235347"/>
    </source>
</evidence>
<comment type="caution">
    <text evidence="3">The sequence shown here is derived from an EMBL/GenBank/DDBJ whole genome shotgun (WGS) entry which is preliminary data.</text>
</comment>
<reference evidence="3 4" key="1">
    <citation type="submission" date="2018-01" db="EMBL/GenBank/DDBJ databases">
        <title>Whole genome analyses suggest that Burkholderia sensu lato contains two further novel genera in the rhizoxinica-symbiotica group Mycetohabitans gen. nov., and Trinickia gen. nov.: implications for the evolution of diazotrophy and nodulation in the Burkholderiaceae.</title>
        <authorList>
            <person name="Estrada-de los Santos P."/>
            <person name="Palmer M."/>
            <person name="Chavez-Ramirez B."/>
            <person name="Beukes C."/>
            <person name="Steenkamp E.T."/>
            <person name="Hirsch A.M."/>
            <person name="Manyaka P."/>
            <person name="Maluk M."/>
            <person name="Lafos M."/>
            <person name="Crook M."/>
            <person name="Gross E."/>
            <person name="Simon M.F."/>
            <person name="Bueno dos Reis Junior F."/>
            <person name="Poole P.S."/>
            <person name="Venter S.N."/>
            <person name="James E.K."/>
        </authorList>
    </citation>
    <scope>NUCLEOTIDE SEQUENCE [LARGE SCALE GENOMIC DNA]</scope>
    <source>
        <strain evidence="3 4">GP25-8</strain>
    </source>
</reference>
<keyword evidence="1" id="KW-0732">Signal</keyword>
<sequence>MKTDAQLKQDAIDELHWDPAVDSSQINVAVHDRVVTLSGSVPSYAKKIAVEKAIQRMKGVRAFAIDLAVKAPAHEAQSDDATANAVRAMLDSTDGLPRNAIHVTVQRGCVTLTGTLDWGHQRRAAEIAAGRARGVVGIVNKIALRAEADPTEIRTRIDAALKRRAQSEAGKIDIDVREGVVTLSGTVDSLAERRAAEGVAWNTCGVRDVVNRLIAS</sequence>
<dbReference type="Gene3D" id="3.30.1340.30">
    <property type="match status" value="3"/>
</dbReference>
<dbReference type="AlphaFoldDB" id="A0A2N7WA47"/>
<dbReference type="PANTHER" id="PTHR34606:SF4">
    <property type="entry name" value="OUTER MEMBRANE LIPOPROTEIN DOLP"/>
    <property type="match status" value="1"/>
</dbReference>
<dbReference type="InterPro" id="IPR014004">
    <property type="entry name" value="Transpt-assoc_nodulatn_dom_bac"/>
</dbReference>
<evidence type="ECO:0000256" key="1">
    <source>
        <dbReference type="ARBA" id="ARBA00022729"/>
    </source>
</evidence>
<dbReference type="InterPro" id="IPR051686">
    <property type="entry name" value="Lipoprotein_DolP"/>
</dbReference>
<organism evidence="3 4">
    <name type="scientific">Trinickia soli</name>
    <dbReference type="NCBI Taxonomy" id="380675"/>
    <lineage>
        <taxon>Bacteria</taxon>
        <taxon>Pseudomonadati</taxon>
        <taxon>Pseudomonadota</taxon>
        <taxon>Betaproteobacteria</taxon>
        <taxon>Burkholderiales</taxon>
        <taxon>Burkholderiaceae</taxon>
        <taxon>Trinickia</taxon>
    </lineage>
</organism>